<proteinExistence type="predicted"/>
<protein>
    <submittedName>
        <fullName evidence="1">Uncharacterized protein</fullName>
    </submittedName>
</protein>
<reference evidence="1 2" key="1">
    <citation type="submission" date="2016-10" db="EMBL/GenBank/DDBJ databases">
        <authorList>
            <person name="de Groot N.N."/>
        </authorList>
    </citation>
    <scope>NUCLEOTIDE SEQUENCE [LARGE SCALE GENOMIC DNA]</scope>
    <source>
        <strain evidence="1 2">MT12</strain>
    </source>
</reference>
<evidence type="ECO:0000313" key="2">
    <source>
        <dbReference type="Proteomes" id="UP000198992"/>
    </source>
</evidence>
<organism evidence="1 2">
    <name type="scientific">Bradyrhizobium erythrophlei</name>
    <dbReference type="NCBI Taxonomy" id="1437360"/>
    <lineage>
        <taxon>Bacteria</taxon>
        <taxon>Pseudomonadati</taxon>
        <taxon>Pseudomonadota</taxon>
        <taxon>Alphaproteobacteria</taxon>
        <taxon>Hyphomicrobiales</taxon>
        <taxon>Nitrobacteraceae</taxon>
        <taxon>Bradyrhizobium</taxon>
    </lineage>
</organism>
<dbReference type="Proteomes" id="UP000198992">
    <property type="component" value="Unassembled WGS sequence"/>
</dbReference>
<sequence length="78" mass="8607">MLIAEECFDAMLQMLIDAGLVHRSCAAVMLDRLSERLLLHASGRTETHWAIRTPELIDQATRLSRMAATLKTVIGGVS</sequence>
<accession>A0A1H4NPW2</accession>
<gene>
    <name evidence="1" type="ORF">SAMN05444164_0679</name>
</gene>
<evidence type="ECO:0000313" key="1">
    <source>
        <dbReference type="EMBL" id="SEB96652.1"/>
    </source>
</evidence>
<dbReference type="AlphaFoldDB" id="A0A1H4NPW2"/>
<dbReference type="EMBL" id="FNTH01000001">
    <property type="protein sequence ID" value="SEB96652.1"/>
    <property type="molecule type" value="Genomic_DNA"/>
</dbReference>
<name>A0A1H4NPW2_9BRAD</name>